<dbReference type="GO" id="GO:0030655">
    <property type="term" value="P:beta-lactam antibiotic catabolic process"/>
    <property type="evidence" value="ECO:0007669"/>
    <property type="project" value="InterPro"/>
</dbReference>
<keyword evidence="1 3" id="KW-0732">Signal</keyword>
<feature type="domain" description="GW" evidence="5">
    <location>
        <begin position="522"/>
        <end position="578"/>
    </location>
</feature>
<dbReference type="RefSeq" id="WP_275468415.1">
    <property type="nucleotide sequence ID" value="NZ_CP110232.1"/>
</dbReference>
<keyword evidence="6" id="KW-0378">Hydrolase</keyword>
<dbReference type="Gene3D" id="2.30.30.170">
    <property type="match status" value="2"/>
</dbReference>
<dbReference type="KEGG" id="vie:OL234_06390"/>
<dbReference type="Gene3D" id="3.40.710.10">
    <property type="entry name" value="DD-peptidase/beta-lactamase superfamily"/>
    <property type="match status" value="1"/>
</dbReference>
<name>A0AAF0I679_9ENTE</name>
<proteinExistence type="predicted"/>
<evidence type="ECO:0000313" key="7">
    <source>
        <dbReference type="Proteomes" id="UP001179647"/>
    </source>
</evidence>
<dbReference type="GO" id="GO:0008800">
    <property type="term" value="F:beta-lactamase activity"/>
    <property type="evidence" value="ECO:0007669"/>
    <property type="project" value="InterPro"/>
</dbReference>
<dbReference type="SUPFAM" id="SSF82057">
    <property type="entry name" value="Prokaryotic SH3-related domain"/>
    <property type="match status" value="2"/>
</dbReference>
<evidence type="ECO:0000259" key="4">
    <source>
        <dbReference type="Pfam" id="PF13354"/>
    </source>
</evidence>
<protein>
    <submittedName>
        <fullName evidence="6">Serine hydrolase</fullName>
    </submittedName>
</protein>
<evidence type="ECO:0000259" key="5">
    <source>
        <dbReference type="Pfam" id="PF13457"/>
    </source>
</evidence>
<feature type="domain" description="GW" evidence="5">
    <location>
        <begin position="368"/>
        <end position="424"/>
    </location>
</feature>
<dbReference type="SUPFAM" id="SSF56601">
    <property type="entry name" value="beta-lactamase/transpeptidase-like"/>
    <property type="match status" value="1"/>
</dbReference>
<organism evidence="6 7">
    <name type="scientific">Vagococcus intermedius</name>
    <dbReference type="NCBI Taxonomy" id="2991418"/>
    <lineage>
        <taxon>Bacteria</taxon>
        <taxon>Bacillati</taxon>
        <taxon>Bacillota</taxon>
        <taxon>Bacilli</taxon>
        <taxon>Lactobacillales</taxon>
        <taxon>Enterococcaceae</taxon>
        <taxon>Vagococcus</taxon>
    </lineage>
</organism>
<dbReference type="Pfam" id="PF13457">
    <property type="entry name" value="GW"/>
    <property type="match status" value="7"/>
</dbReference>
<dbReference type="GO" id="GO:0046677">
    <property type="term" value="P:response to antibiotic"/>
    <property type="evidence" value="ECO:0007669"/>
    <property type="project" value="InterPro"/>
</dbReference>
<dbReference type="AlphaFoldDB" id="A0AAF0I679"/>
<evidence type="ECO:0000256" key="2">
    <source>
        <dbReference type="SAM" id="MobiDB-lite"/>
    </source>
</evidence>
<feature type="domain" description="GW" evidence="5">
    <location>
        <begin position="818"/>
        <end position="886"/>
    </location>
</feature>
<dbReference type="InterPro" id="IPR025987">
    <property type="entry name" value="GW_dom"/>
</dbReference>
<feature type="compositionally biased region" description="Acidic residues" evidence="2">
    <location>
        <begin position="164"/>
        <end position="204"/>
    </location>
</feature>
<evidence type="ECO:0000256" key="1">
    <source>
        <dbReference type="ARBA" id="ARBA00022729"/>
    </source>
</evidence>
<dbReference type="EMBL" id="CP110232">
    <property type="protein sequence ID" value="WEG72614.1"/>
    <property type="molecule type" value="Genomic_DNA"/>
</dbReference>
<evidence type="ECO:0000313" key="6">
    <source>
        <dbReference type="EMBL" id="WEG72614.1"/>
    </source>
</evidence>
<dbReference type="InterPro" id="IPR000871">
    <property type="entry name" value="Beta-lactam_class-A"/>
</dbReference>
<feature type="chain" id="PRO_5042033563" evidence="3">
    <location>
        <begin position="25"/>
        <end position="1131"/>
    </location>
</feature>
<feature type="signal peptide" evidence="3">
    <location>
        <begin position="1"/>
        <end position="24"/>
    </location>
</feature>
<reference evidence="6" key="1">
    <citation type="submission" date="2022-10" db="EMBL/GenBank/DDBJ databases">
        <title>Vagococcus sp. isolated from poultry meat.</title>
        <authorList>
            <person name="Johansson P."/>
            <person name="Bjorkroth J."/>
        </authorList>
    </citation>
    <scope>NUCLEOTIDE SEQUENCE</scope>
    <source>
        <strain evidence="6">STAA11</strain>
    </source>
</reference>
<feature type="domain" description="GW" evidence="5">
    <location>
        <begin position="664"/>
        <end position="732"/>
    </location>
</feature>
<feature type="domain" description="GW" evidence="5">
    <location>
        <begin position="750"/>
        <end position="809"/>
    </location>
</feature>
<feature type="domain" description="GW" evidence="5">
    <location>
        <begin position="587"/>
        <end position="655"/>
    </location>
</feature>
<dbReference type="InterPro" id="IPR012338">
    <property type="entry name" value="Beta-lactam/transpept-like"/>
</dbReference>
<dbReference type="Proteomes" id="UP001179647">
    <property type="component" value="Chromosome"/>
</dbReference>
<feature type="region of interest" description="Disordered" evidence="2">
    <location>
        <begin position="155"/>
        <end position="323"/>
    </location>
</feature>
<dbReference type="PANTHER" id="PTHR35333:SF3">
    <property type="entry name" value="BETA-LACTAMASE-TYPE TRANSPEPTIDASE FOLD CONTAINING PROTEIN"/>
    <property type="match status" value="1"/>
</dbReference>
<feature type="compositionally biased region" description="Basic and acidic residues" evidence="2">
    <location>
        <begin position="245"/>
        <end position="269"/>
    </location>
</feature>
<dbReference type="Pfam" id="PF13354">
    <property type="entry name" value="Beta-lactamase2"/>
    <property type="match status" value="1"/>
</dbReference>
<feature type="domain" description="GW" evidence="5">
    <location>
        <begin position="433"/>
        <end position="500"/>
    </location>
</feature>
<accession>A0AAF0I679</accession>
<evidence type="ECO:0000256" key="3">
    <source>
        <dbReference type="SAM" id="SignalP"/>
    </source>
</evidence>
<dbReference type="InterPro" id="IPR045155">
    <property type="entry name" value="Beta-lactam_cat"/>
</dbReference>
<feature type="domain" description="Beta-lactamase class A catalytic" evidence="4">
    <location>
        <begin position="910"/>
        <end position="1110"/>
    </location>
</feature>
<sequence>MKKIGVLLLTASLLIGTTSSIVYATDWQESVINSEFKGISDNTTIQSEWKSVETAKAMWELLNERDSMTNPEEILDQNLKKESLEYEKIYQQQLEDFYQLVIEVAKERKQEELDSQKLEALDNLIKSAKLDETQVKVSLKQIELKLNDITQDAKPKLEKHVTDQEAETSDGSTESENDATDQEAETSDGSTESENDATDQEAETSDGSTESKNDATDQEAETSDGSTKSKNDVTDQEAETSDGSTESKNDATDQEAETSKESTKSKNDATDQEAETSDGSTKSKNDATDQEAETSEGSTESKNDVTDQEAETSEESTKFKDKTIDSKDKALEFNETKDKNLKNRSKQLVSRDNEIETVQIDVRLEKGHVYAWSKPYHYDGYKSLGKAENILNVGKDYTITRQAKTDNGLYYEVSKDVWVSKSAFSLLNKQNYQMINQDVRLNKGDVYAWSKPYRYKDYYSLGKAKTVVDKNKDYSVTKQAVTSNGIYYEVKPNVWVTRGAFNRLDQPKFELIDSDVKLKNGDVYAWTQPYRYKDYRSLGKVKETLDVGEDYKIKRQAKTSNGIYYEVKTNLWVTKGAFTKYDPPKYEKVDFIARLDNGKVNTWTQPYRYVGYRSLGKSGVNGKVGANYSIKRVAETSNGLYYELKKDVWIVASAFHTLDSQDYETVNLDVRVKNKPIYAWSKPYRYKGYKSLGKTNTVLKGTTDYHVKKQAKTTNGVYYEVKPNVWVTRSAFEKLAVPAYKTIQQDVRLEKQDVYVWNQPYKYYGSKAVGKAGNVVNSAVDYKVRRQASTSNGVYYELSPNIWISRSAFRKLDKPQYKTINYKAKLVKGEVYAWSQPYNYFDYRSQGRANSKATVGQTYHITRQAQTRNGIYFELPSGSWLSKSAFKIEQDKIQKVQQLLNAKYSSPHYGIYVKSLESGQVAKMGADKRFTAASTGKLPAIYYTQKMINQGRVNPQQAFENNPRINNMPLSYMPWGAGILQNQPWGSYHSLDKILQWTIKYSDNQGANFIAYYGADKYSEAMRKDISKVIGRRWDSPFSVTSQENARLIEAIYKQGGNAEKYLQHTVYDQERIPKYLPVKVGHKIGDLGELTHDVAIVYAKEPYVISVMTKNYIGKEPIAVLSKEVYQLLK</sequence>
<gene>
    <name evidence="6" type="ORF">OL234_06390</name>
</gene>
<dbReference type="PANTHER" id="PTHR35333">
    <property type="entry name" value="BETA-LACTAMASE"/>
    <property type="match status" value="1"/>
</dbReference>
<keyword evidence="7" id="KW-1185">Reference proteome</keyword>
<dbReference type="InterPro" id="IPR038200">
    <property type="entry name" value="GW_dom_sf"/>
</dbReference>